<name>F2CXM4_HORVV</name>
<accession>F2CXM4</accession>
<keyword evidence="6" id="KW-0808">Transferase</keyword>
<dbReference type="GO" id="GO:0004746">
    <property type="term" value="F:riboflavin synthase activity"/>
    <property type="evidence" value="ECO:0007669"/>
    <property type="project" value="UniProtKB-EC"/>
</dbReference>
<dbReference type="PANTHER" id="PTHR21098">
    <property type="entry name" value="RIBOFLAVIN SYNTHASE ALPHA CHAIN"/>
    <property type="match status" value="1"/>
</dbReference>
<feature type="non-terminal residue" evidence="10">
    <location>
        <position position="1"/>
    </location>
</feature>
<dbReference type="FunFam" id="2.40.30.20:FF:000004">
    <property type="entry name" value="Riboflavin synthase, alpha subunit"/>
    <property type="match status" value="1"/>
</dbReference>
<dbReference type="EC" id="2.5.1.9" evidence="3"/>
<sequence>GYHRVVWLARQLFFFRQLTPSQILPNPGDKDLAMAPPPTAAAAVASVRCHPHILRRALLPASSPLLPFASRVATSTPLRVQPLRFSLSPVPKSISSSSTSHIPVRSLFTGIVEEVGRVRRIGPPPTPPGGGGDAAPGVDLEVETKNLLDGTQLGDSIAVDGTCLTVAAIDTAASTLTFGVAPETLRCTSLGERAAGDDVNLERALTPASRMGGHFVQGHVDGTGEIAAFRPEGDSIWVTVRAPPEILSLLVPKGFVAVDGTSLTVVNVNEEAGWFDFMLVRYTQDNVVLPRKKVGDKVNLEADILGKYVVKLLAGRLEATSKAKAAS</sequence>
<dbReference type="InterPro" id="IPR017938">
    <property type="entry name" value="Riboflavin_synthase-like_b-brl"/>
</dbReference>
<comment type="pathway">
    <text evidence="2">Cofactor biosynthesis; riboflavin biosynthesis; riboflavin from 2-hydroxy-3-oxobutyl phosphate and 5-amino-6-(D-ribitylamino)uracil: step 2/2.</text>
</comment>
<evidence type="ECO:0000256" key="4">
    <source>
        <dbReference type="ARBA" id="ARBA00013950"/>
    </source>
</evidence>
<dbReference type="FunFam" id="2.40.30.20:FF:000012">
    <property type="entry name" value="Riboflavin synthase alpha chain"/>
    <property type="match status" value="1"/>
</dbReference>
<comment type="function">
    <text evidence="1">Catalyzes the dismutation of two molecules of 6,7-dimethyl-8-ribityllumazine, resulting in the formation of riboflavin and 5-amino-6-(D-ribitylamino)uracil.</text>
</comment>
<dbReference type="InterPro" id="IPR023366">
    <property type="entry name" value="ATP_synth_asu-like_sf"/>
</dbReference>
<evidence type="ECO:0000256" key="3">
    <source>
        <dbReference type="ARBA" id="ARBA00012827"/>
    </source>
</evidence>
<protein>
    <recommendedName>
        <fullName evidence="4">Riboflavin synthase</fullName>
        <ecNumber evidence="3">2.5.1.9</ecNumber>
    </recommendedName>
</protein>
<dbReference type="PANTHER" id="PTHR21098:SF0">
    <property type="entry name" value="RIBOFLAVIN SYNTHASE"/>
    <property type="match status" value="1"/>
</dbReference>
<dbReference type="AlphaFoldDB" id="F2CXM4"/>
<keyword evidence="7" id="KW-0677">Repeat</keyword>
<dbReference type="SUPFAM" id="SSF63380">
    <property type="entry name" value="Riboflavin synthase domain-like"/>
    <property type="match status" value="2"/>
</dbReference>
<dbReference type="Pfam" id="PF00677">
    <property type="entry name" value="Lum_binding"/>
    <property type="match status" value="2"/>
</dbReference>
<dbReference type="EMBL" id="AK356377">
    <property type="protein sequence ID" value="BAJ87595.1"/>
    <property type="molecule type" value="mRNA"/>
</dbReference>
<dbReference type="GO" id="GO:0009231">
    <property type="term" value="P:riboflavin biosynthetic process"/>
    <property type="evidence" value="ECO:0007669"/>
    <property type="project" value="UniProtKB-KW"/>
</dbReference>
<dbReference type="Gene3D" id="2.40.30.20">
    <property type="match status" value="2"/>
</dbReference>
<dbReference type="NCBIfam" id="TIGR00187">
    <property type="entry name" value="ribE"/>
    <property type="match status" value="1"/>
</dbReference>
<evidence type="ECO:0000256" key="2">
    <source>
        <dbReference type="ARBA" id="ARBA00004887"/>
    </source>
</evidence>
<evidence type="ECO:0000256" key="1">
    <source>
        <dbReference type="ARBA" id="ARBA00002803"/>
    </source>
</evidence>
<feature type="repeat" description="Lumazine-binding" evidence="8">
    <location>
        <begin position="215"/>
        <end position="313"/>
    </location>
</feature>
<evidence type="ECO:0000256" key="7">
    <source>
        <dbReference type="ARBA" id="ARBA00022737"/>
    </source>
</evidence>
<evidence type="ECO:0000313" key="10">
    <source>
        <dbReference type="EMBL" id="BAJ87595.1"/>
    </source>
</evidence>
<keyword evidence="5" id="KW-0686">Riboflavin biosynthesis</keyword>
<feature type="repeat" description="Lumazine-binding" evidence="8">
    <location>
        <begin position="107"/>
        <end position="214"/>
    </location>
</feature>
<organism evidence="10">
    <name type="scientific">Hordeum vulgare subsp. vulgare</name>
    <name type="common">Domesticated barley</name>
    <dbReference type="NCBI Taxonomy" id="112509"/>
    <lineage>
        <taxon>Eukaryota</taxon>
        <taxon>Viridiplantae</taxon>
        <taxon>Streptophyta</taxon>
        <taxon>Embryophyta</taxon>
        <taxon>Tracheophyta</taxon>
        <taxon>Spermatophyta</taxon>
        <taxon>Magnoliopsida</taxon>
        <taxon>Liliopsida</taxon>
        <taxon>Poales</taxon>
        <taxon>Poaceae</taxon>
        <taxon>BOP clade</taxon>
        <taxon>Pooideae</taxon>
        <taxon>Triticodae</taxon>
        <taxon>Triticeae</taxon>
        <taxon>Hordeinae</taxon>
        <taxon>Hordeum</taxon>
    </lineage>
</organism>
<dbReference type="PROSITE" id="PS51177">
    <property type="entry name" value="LUMAZINE_BIND"/>
    <property type="match status" value="2"/>
</dbReference>
<dbReference type="CDD" id="cd00402">
    <property type="entry name" value="Riboflavin_synthase_like"/>
    <property type="match status" value="1"/>
</dbReference>
<proteinExistence type="evidence at transcript level"/>
<reference evidence="10" key="1">
    <citation type="journal article" date="2011" name="Plant Physiol.">
        <title>Comprehensive sequence analysis of 24,783 barley full-length cDNAs derived from 12 clone libraries.</title>
        <authorList>
            <person name="Matsumoto T."/>
            <person name="Tanaka T."/>
            <person name="Sakai H."/>
            <person name="Amano N."/>
            <person name="Kanamori H."/>
            <person name="Kurita K."/>
            <person name="Kikuta A."/>
            <person name="Kamiya K."/>
            <person name="Yamamoto M."/>
            <person name="Ikawa H."/>
            <person name="Fujii N."/>
            <person name="Hori K."/>
            <person name="Itoh T."/>
            <person name="Sato K."/>
        </authorList>
    </citation>
    <scope>NUCLEOTIDE SEQUENCE</scope>
    <source>
        <tissue evidence="10">Leaf</tissue>
    </source>
</reference>
<evidence type="ECO:0000256" key="6">
    <source>
        <dbReference type="ARBA" id="ARBA00022679"/>
    </source>
</evidence>
<evidence type="ECO:0000259" key="9">
    <source>
        <dbReference type="PROSITE" id="PS51177"/>
    </source>
</evidence>
<dbReference type="InterPro" id="IPR026017">
    <property type="entry name" value="Lumazine-bd_dom"/>
</dbReference>
<evidence type="ECO:0000256" key="5">
    <source>
        <dbReference type="ARBA" id="ARBA00022619"/>
    </source>
</evidence>
<feature type="domain" description="Lumazine-binding" evidence="9">
    <location>
        <begin position="215"/>
        <end position="313"/>
    </location>
</feature>
<evidence type="ECO:0000256" key="8">
    <source>
        <dbReference type="PROSITE-ProRule" id="PRU00524"/>
    </source>
</evidence>
<dbReference type="InterPro" id="IPR001783">
    <property type="entry name" value="Lumazine-bd"/>
</dbReference>
<dbReference type="NCBIfam" id="NF006767">
    <property type="entry name" value="PRK09289.1"/>
    <property type="match status" value="1"/>
</dbReference>
<feature type="domain" description="Lumazine-binding" evidence="9">
    <location>
        <begin position="107"/>
        <end position="214"/>
    </location>
</feature>